<protein>
    <submittedName>
        <fullName evidence="1">Uncharacterized protein</fullName>
    </submittedName>
</protein>
<dbReference type="AlphaFoldDB" id="A0A917Q609"/>
<organism evidence="1 2">
    <name type="scientific">Salinarimonas ramus</name>
    <dbReference type="NCBI Taxonomy" id="690164"/>
    <lineage>
        <taxon>Bacteria</taxon>
        <taxon>Pseudomonadati</taxon>
        <taxon>Pseudomonadota</taxon>
        <taxon>Alphaproteobacteria</taxon>
        <taxon>Hyphomicrobiales</taxon>
        <taxon>Salinarimonadaceae</taxon>
        <taxon>Salinarimonas</taxon>
    </lineage>
</organism>
<dbReference type="Gene3D" id="3.40.30.10">
    <property type="entry name" value="Glutaredoxin"/>
    <property type="match status" value="1"/>
</dbReference>
<dbReference type="RefSeq" id="WP_188911080.1">
    <property type="nucleotide sequence ID" value="NZ_BMMF01000004.1"/>
</dbReference>
<dbReference type="SUPFAM" id="SSF52833">
    <property type="entry name" value="Thioredoxin-like"/>
    <property type="match status" value="1"/>
</dbReference>
<sequence length="133" mass="14197">MFGLAPGAALATSSRRASAQDDGIVVVMYRRAGCPWCHAWDREIGAIWPKSDVGARHPVRMVDLDQDERPALALDLPVHFTPTFVVAVAGTEIGRIEGYPGQDFFWGLIERLIADAERAAGGSPTPAPAAGTN</sequence>
<accession>A0A917Q609</accession>
<dbReference type="Proteomes" id="UP000600449">
    <property type="component" value="Unassembled WGS sequence"/>
</dbReference>
<dbReference type="EMBL" id="BMMF01000004">
    <property type="protein sequence ID" value="GGK28647.1"/>
    <property type="molecule type" value="Genomic_DNA"/>
</dbReference>
<evidence type="ECO:0000313" key="1">
    <source>
        <dbReference type="EMBL" id="GGK28647.1"/>
    </source>
</evidence>
<dbReference type="CDD" id="cd02947">
    <property type="entry name" value="TRX_family"/>
    <property type="match status" value="1"/>
</dbReference>
<gene>
    <name evidence="1" type="ORF">GCM10011322_13870</name>
</gene>
<proteinExistence type="predicted"/>
<reference evidence="1 2" key="1">
    <citation type="journal article" date="2014" name="Int. J. Syst. Evol. Microbiol.">
        <title>Complete genome sequence of Corynebacterium casei LMG S-19264T (=DSM 44701T), isolated from a smear-ripened cheese.</title>
        <authorList>
            <consortium name="US DOE Joint Genome Institute (JGI-PGF)"/>
            <person name="Walter F."/>
            <person name="Albersmeier A."/>
            <person name="Kalinowski J."/>
            <person name="Ruckert C."/>
        </authorList>
    </citation>
    <scope>NUCLEOTIDE SEQUENCE [LARGE SCALE GENOMIC DNA]</scope>
    <source>
        <strain evidence="1 2">CGMCC 1.9161</strain>
    </source>
</reference>
<evidence type="ECO:0000313" key="2">
    <source>
        <dbReference type="Proteomes" id="UP000600449"/>
    </source>
</evidence>
<name>A0A917Q609_9HYPH</name>
<keyword evidence="2" id="KW-1185">Reference proteome</keyword>
<comment type="caution">
    <text evidence="1">The sequence shown here is derived from an EMBL/GenBank/DDBJ whole genome shotgun (WGS) entry which is preliminary data.</text>
</comment>
<dbReference type="InterPro" id="IPR036249">
    <property type="entry name" value="Thioredoxin-like_sf"/>
</dbReference>